<evidence type="ECO:0000313" key="2">
    <source>
        <dbReference type="EMBL" id="PTQ60197.1"/>
    </source>
</evidence>
<dbReference type="EMBL" id="QAOG01000003">
    <property type="protein sequence ID" value="PTQ60197.1"/>
    <property type="molecule type" value="Genomic_DNA"/>
</dbReference>
<dbReference type="PIRSF" id="PIRSF031900">
    <property type="entry name" value="UCP031900"/>
    <property type="match status" value="1"/>
</dbReference>
<dbReference type="InterPro" id="IPR014567">
    <property type="entry name" value="UCP031900"/>
</dbReference>
<keyword evidence="3" id="KW-1185">Reference proteome</keyword>
<dbReference type="SUPFAM" id="SSF101898">
    <property type="entry name" value="NHL repeat"/>
    <property type="match status" value="1"/>
</dbReference>
<name>A0A2T5GLK2_9SPHN</name>
<dbReference type="InterPro" id="IPR027372">
    <property type="entry name" value="Phytase-like_dom"/>
</dbReference>
<accession>A0A2T5GLK2</accession>
<dbReference type="Proteomes" id="UP000244189">
    <property type="component" value="Unassembled WGS sequence"/>
</dbReference>
<evidence type="ECO:0000259" key="1">
    <source>
        <dbReference type="Pfam" id="PF13449"/>
    </source>
</evidence>
<comment type="caution">
    <text evidence="2">The sequence shown here is derived from an EMBL/GenBank/DDBJ whole genome shotgun (WGS) entry which is preliminary data.</text>
</comment>
<reference evidence="2 3" key="1">
    <citation type="submission" date="2018-04" db="EMBL/GenBank/DDBJ databases">
        <title>Genomic Encyclopedia of Type Strains, Phase III (KMG-III): the genomes of soil and plant-associated and newly described type strains.</title>
        <authorList>
            <person name="Whitman W."/>
        </authorList>
    </citation>
    <scope>NUCLEOTIDE SEQUENCE [LARGE SCALE GENOMIC DNA]</scope>
    <source>
        <strain evidence="2 3">MA101b</strain>
    </source>
</reference>
<proteinExistence type="predicted"/>
<evidence type="ECO:0000313" key="3">
    <source>
        <dbReference type="Proteomes" id="UP000244189"/>
    </source>
</evidence>
<feature type="domain" description="Phytase-like" evidence="1">
    <location>
        <begin position="70"/>
        <end position="325"/>
    </location>
</feature>
<dbReference type="RefSeq" id="WP_244185237.1">
    <property type="nucleotide sequence ID" value="NZ_QAOG01000003.1"/>
</dbReference>
<protein>
    <recommendedName>
        <fullName evidence="1">Phytase-like domain-containing protein</fullName>
    </recommendedName>
</protein>
<organism evidence="2 3">
    <name type="scientific">Sphingomonas aurantiaca</name>
    <dbReference type="NCBI Taxonomy" id="185949"/>
    <lineage>
        <taxon>Bacteria</taxon>
        <taxon>Pseudomonadati</taxon>
        <taxon>Pseudomonadota</taxon>
        <taxon>Alphaproteobacteria</taxon>
        <taxon>Sphingomonadales</taxon>
        <taxon>Sphingomonadaceae</taxon>
        <taxon>Sphingomonas</taxon>
    </lineage>
</organism>
<dbReference type="AlphaFoldDB" id="A0A2T5GLK2"/>
<dbReference type="Pfam" id="PF13449">
    <property type="entry name" value="Phytase-like"/>
    <property type="match status" value="1"/>
</dbReference>
<sequence>MRRLITALFVCVSVCAIVPGWSGESRLDLLGERAQLTATRVMLDRTNPRHVRVGGLTYLGGVALDSRDPAFGGFSSLDVSSAAGGHRFTLLSDGGNIVQFDMGGDWRPHRIAFSNLPAGPGIGWEKRDRDSESMAIDPKTGQIWVGFEDSNSIWRYAPGFARYEARVAPEAMRKWPANGGPESMARLPDGRFVVISEEAHVRRPDWTGSETDRLDTRQALIFARDPTAGGAPARFAYAPYGRYDPSDVTALPNGDLLVLDRGFRLPFRFSARISRIDRRDVAAGRIAKGRLIATIDAPLIHDNFEGIDTTIENGATIVWIVSDDNQLVLQRTLLLKFRLDR</sequence>
<gene>
    <name evidence="2" type="ORF">C8J26_1907</name>
</gene>